<dbReference type="GO" id="GO:0016020">
    <property type="term" value="C:membrane"/>
    <property type="evidence" value="ECO:0007669"/>
    <property type="project" value="UniProtKB-SubCell"/>
</dbReference>
<dbReference type="InterPro" id="IPR049453">
    <property type="entry name" value="Memb_transporter_dom"/>
</dbReference>
<comment type="subcellular location">
    <subcellularLocation>
        <location evidence="1">Membrane</location>
        <topology evidence="1">Multi-pass membrane protein</topology>
    </subcellularLocation>
</comment>
<feature type="transmembrane region" description="Helical" evidence="5">
    <location>
        <begin position="126"/>
        <end position="144"/>
    </location>
</feature>
<comment type="caution">
    <text evidence="7">The sequence shown here is derived from an EMBL/GenBank/DDBJ whole genome shotgun (WGS) entry which is preliminary data.</text>
</comment>
<feature type="transmembrane region" description="Helical" evidence="5">
    <location>
        <begin position="50"/>
        <end position="67"/>
    </location>
</feature>
<dbReference type="RefSeq" id="WP_116760412.1">
    <property type="nucleotide sequence ID" value="NZ_QCZH01000002.1"/>
</dbReference>
<keyword evidence="2 5" id="KW-0812">Transmembrane</keyword>
<dbReference type="OrthoDB" id="581879at2"/>
<feature type="transmembrane region" description="Helical" evidence="5">
    <location>
        <begin position="288"/>
        <end position="309"/>
    </location>
</feature>
<feature type="transmembrane region" description="Helical" evidence="5">
    <location>
        <begin position="315"/>
        <end position="338"/>
    </location>
</feature>
<evidence type="ECO:0000256" key="5">
    <source>
        <dbReference type="SAM" id="Phobius"/>
    </source>
</evidence>
<keyword evidence="8" id="KW-1185">Reference proteome</keyword>
<evidence type="ECO:0000256" key="1">
    <source>
        <dbReference type="ARBA" id="ARBA00004141"/>
    </source>
</evidence>
<accession>A0A2U1K1E8</accession>
<protein>
    <submittedName>
        <fullName evidence="7">FUSC family protein</fullName>
    </submittedName>
</protein>
<feature type="transmembrane region" description="Helical" evidence="5">
    <location>
        <begin position="190"/>
        <end position="213"/>
    </location>
</feature>
<organism evidence="7 8">
    <name type="scientific">Flavobacterium laiguense</name>
    <dbReference type="NCBI Taxonomy" id="2169409"/>
    <lineage>
        <taxon>Bacteria</taxon>
        <taxon>Pseudomonadati</taxon>
        <taxon>Bacteroidota</taxon>
        <taxon>Flavobacteriia</taxon>
        <taxon>Flavobacteriales</taxon>
        <taxon>Flavobacteriaceae</taxon>
        <taxon>Flavobacterium</taxon>
    </lineage>
</organism>
<evidence type="ECO:0000256" key="4">
    <source>
        <dbReference type="ARBA" id="ARBA00023136"/>
    </source>
</evidence>
<gene>
    <name evidence="7" type="ORF">DB891_02875</name>
</gene>
<evidence type="ECO:0000256" key="3">
    <source>
        <dbReference type="ARBA" id="ARBA00022989"/>
    </source>
</evidence>
<feature type="domain" description="Integral membrane bound transporter" evidence="6">
    <location>
        <begin position="209"/>
        <end position="332"/>
    </location>
</feature>
<name>A0A2U1K1E8_9FLAO</name>
<evidence type="ECO:0000256" key="2">
    <source>
        <dbReference type="ARBA" id="ARBA00022692"/>
    </source>
</evidence>
<proteinExistence type="predicted"/>
<feature type="transmembrane region" description="Helical" evidence="5">
    <location>
        <begin position="219"/>
        <end position="236"/>
    </location>
</feature>
<reference evidence="7 8" key="1">
    <citation type="submission" date="2018-04" db="EMBL/GenBank/DDBJ databases">
        <title>Flavobacterium sp. nov., isolated from glacier ice.</title>
        <authorList>
            <person name="Liu Q."/>
            <person name="Xin Y.-H."/>
        </authorList>
    </citation>
    <scope>NUCLEOTIDE SEQUENCE [LARGE SCALE GENOMIC DNA]</scope>
    <source>
        <strain evidence="7 8">LB2P30</strain>
    </source>
</reference>
<keyword evidence="3 5" id="KW-1133">Transmembrane helix</keyword>
<feature type="transmembrane region" description="Helical" evidence="5">
    <location>
        <begin position="74"/>
        <end position="94"/>
    </location>
</feature>
<feature type="transmembrane region" description="Helical" evidence="5">
    <location>
        <begin position="100"/>
        <end position="119"/>
    </location>
</feature>
<dbReference type="AlphaFoldDB" id="A0A2U1K1E8"/>
<feature type="transmembrane region" description="Helical" evidence="5">
    <location>
        <begin position="24"/>
        <end position="44"/>
    </location>
</feature>
<evidence type="ECO:0000259" key="6">
    <source>
        <dbReference type="Pfam" id="PF13515"/>
    </source>
</evidence>
<feature type="transmembrane region" description="Helical" evidence="5">
    <location>
        <begin position="241"/>
        <end position="259"/>
    </location>
</feature>
<keyword evidence="4 5" id="KW-0472">Membrane</keyword>
<dbReference type="Proteomes" id="UP000245618">
    <property type="component" value="Unassembled WGS sequence"/>
</dbReference>
<feature type="transmembrane region" description="Helical" evidence="5">
    <location>
        <begin position="150"/>
        <end position="170"/>
    </location>
</feature>
<dbReference type="EMBL" id="QCZH01000002">
    <property type="protein sequence ID" value="PWA10788.1"/>
    <property type="molecule type" value="Genomic_DNA"/>
</dbReference>
<evidence type="ECO:0000313" key="7">
    <source>
        <dbReference type="EMBL" id="PWA10788.1"/>
    </source>
</evidence>
<sequence>MKSFKHLFLQEIKAFYKIKQTDRLWHIPVLASLCIGIPLLTGLYLENLKYGLIASLSGLVILYIPTSSSITNRMITLLICSFGFMFSYSIGLLFSFHPLLSAILFGLYSFVVHWAILFFKTKPPGSFFFIMLTSISSCIPHNLREIPEKIGLITIGTVLACILALIYSLLTRKSNNKPKTITSSFAKNKYTALIEAAIVGFFMFLSLQLGHFLILKNPYWIPISCLAIMQGASLYYIWQRVIHRIIGTLIGLGLFWIIISIDRTPLSICISIIVLQFIIEFLIVRNYILAVIFITPMALLLTEAANPLIHDPNLLISIRFTDIILGSLLGAIGGWLIYNERIKYHAIKNLRKIRRFKNTQ</sequence>
<evidence type="ECO:0000313" key="8">
    <source>
        <dbReference type="Proteomes" id="UP000245618"/>
    </source>
</evidence>
<dbReference type="Pfam" id="PF13515">
    <property type="entry name" value="FUSC_2"/>
    <property type="match status" value="1"/>
</dbReference>
<feature type="transmembrane region" description="Helical" evidence="5">
    <location>
        <begin position="265"/>
        <end position="283"/>
    </location>
</feature>